<keyword evidence="3" id="KW-0804">Transcription</keyword>
<accession>A0A5D3KDJ6</accession>
<evidence type="ECO:0000256" key="2">
    <source>
        <dbReference type="ARBA" id="ARBA00023125"/>
    </source>
</evidence>
<keyword evidence="1" id="KW-0805">Transcription regulation</keyword>
<comment type="caution">
    <text evidence="5">The sequence shown here is derived from an EMBL/GenBank/DDBJ whole genome shotgun (WGS) entry which is preliminary data.</text>
</comment>
<dbReference type="InterPro" id="IPR011711">
    <property type="entry name" value="GntR_C"/>
</dbReference>
<keyword evidence="6" id="KW-1185">Reference proteome</keyword>
<dbReference type="SUPFAM" id="SSF46785">
    <property type="entry name" value="Winged helix' DNA-binding domain"/>
    <property type="match status" value="1"/>
</dbReference>
<dbReference type="AlphaFoldDB" id="A0A5D3KDJ6"/>
<dbReference type="GO" id="GO:0003700">
    <property type="term" value="F:DNA-binding transcription factor activity"/>
    <property type="evidence" value="ECO:0007669"/>
    <property type="project" value="InterPro"/>
</dbReference>
<dbReference type="Pfam" id="PF00392">
    <property type="entry name" value="GntR"/>
    <property type="match status" value="1"/>
</dbReference>
<evidence type="ECO:0000313" key="5">
    <source>
        <dbReference type="EMBL" id="TYL94349.1"/>
    </source>
</evidence>
<dbReference type="RefSeq" id="WP_148773539.1">
    <property type="nucleotide sequence ID" value="NZ_VSSS01000028.1"/>
</dbReference>
<protein>
    <submittedName>
        <fullName evidence="5">GntR family transcriptional regulator</fullName>
    </submittedName>
</protein>
<reference evidence="5 6" key="1">
    <citation type="submission" date="2019-08" db="EMBL/GenBank/DDBJ databases">
        <title>Bradyrhizobium hipponensis sp. nov., a rhizobium isolated from a Lupinus angustifolius root nodule in Tunisia.</title>
        <authorList>
            <person name="Off K."/>
            <person name="Rejili M."/>
            <person name="Mars M."/>
            <person name="Brachmann A."/>
            <person name="Marin M."/>
        </authorList>
    </citation>
    <scope>NUCLEOTIDE SEQUENCE [LARGE SCALE GENOMIC DNA]</scope>
    <source>
        <strain evidence="5 6">CTAW71</strain>
    </source>
</reference>
<evidence type="ECO:0000256" key="3">
    <source>
        <dbReference type="ARBA" id="ARBA00023163"/>
    </source>
</evidence>
<dbReference type="Pfam" id="PF07729">
    <property type="entry name" value="FCD"/>
    <property type="match status" value="1"/>
</dbReference>
<dbReference type="PROSITE" id="PS50949">
    <property type="entry name" value="HTH_GNTR"/>
    <property type="match status" value="1"/>
</dbReference>
<evidence type="ECO:0000313" key="6">
    <source>
        <dbReference type="Proteomes" id="UP000324758"/>
    </source>
</evidence>
<evidence type="ECO:0000256" key="1">
    <source>
        <dbReference type="ARBA" id="ARBA00023015"/>
    </source>
</evidence>
<dbReference type="PANTHER" id="PTHR43537">
    <property type="entry name" value="TRANSCRIPTIONAL REGULATOR, GNTR FAMILY"/>
    <property type="match status" value="1"/>
</dbReference>
<dbReference type="Gene3D" id="1.10.10.10">
    <property type="entry name" value="Winged helix-like DNA-binding domain superfamily/Winged helix DNA-binding domain"/>
    <property type="match status" value="1"/>
</dbReference>
<dbReference type="SMART" id="SM00345">
    <property type="entry name" value="HTH_GNTR"/>
    <property type="match status" value="1"/>
</dbReference>
<gene>
    <name evidence="5" type="ORF">FXB40_18055</name>
</gene>
<keyword evidence="2" id="KW-0238">DNA-binding</keyword>
<organism evidence="5 6">
    <name type="scientific">Bradyrhizobium rifense</name>
    <dbReference type="NCBI Taxonomy" id="515499"/>
    <lineage>
        <taxon>Bacteria</taxon>
        <taxon>Pseudomonadati</taxon>
        <taxon>Pseudomonadota</taxon>
        <taxon>Alphaproteobacteria</taxon>
        <taxon>Hyphomicrobiales</taxon>
        <taxon>Nitrobacteraceae</taxon>
        <taxon>Bradyrhizobium</taxon>
    </lineage>
</organism>
<dbReference type="Gene3D" id="1.20.120.530">
    <property type="entry name" value="GntR ligand-binding domain-like"/>
    <property type="match status" value="1"/>
</dbReference>
<dbReference type="EMBL" id="VSSS01000028">
    <property type="protein sequence ID" value="TYL94349.1"/>
    <property type="molecule type" value="Genomic_DNA"/>
</dbReference>
<dbReference type="InterPro" id="IPR008920">
    <property type="entry name" value="TF_FadR/GntR_C"/>
</dbReference>
<proteinExistence type="predicted"/>
<dbReference type="GO" id="GO:0003677">
    <property type="term" value="F:DNA binding"/>
    <property type="evidence" value="ECO:0007669"/>
    <property type="project" value="UniProtKB-KW"/>
</dbReference>
<sequence length="253" mass="28170">MLKGLKVSSRDNLTSRVYDQMRIGLMSGSFWPGQRLRVREVAAAMEVSDTPVREAMMQLVREGGLEMRSGQTINVVKLSRARYLELREIRFLLEGMATEKATPRMTPAMIAQLENLHAQLIEAEQTADYEAATLTNYQFHFLVYRASGIEDLVSILESIWLRHGPMLKLLYPHAPPAYPVRHQHLNLMDALRSNDAALARHAILADIIEGGKAMVDLLEQLEDGRAAMVETAQGVVELQFGQPAAVSSKTSAA</sequence>
<dbReference type="Proteomes" id="UP000324758">
    <property type="component" value="Unassembled WGS sequence"/>
</dbReference>
<dbReference type="PANTHER" id="PTHR43537:SF39">
    <property type="entry name" value="HTH-TYPE TRANSCRIPTIONAL REGULATOR MCBR"/>
    <property type="match status" value="1"/>
</dbReference>
<evidence type="ECO:0000259" key="4">
    <source>
        <dbReference type="PROSITE" id="PS50949"/>
    </source>
</evidence>
<dbReference type="SMART" id="SM00895">
    <property type="entry name" value="FCD"/>
    <property type="match status" value="1"/>
</dbReference>
<dbReference type="InterPro" id="IPR036388">
    <property type="entry name" value="WH-like_DNA-bd_sf"/>
</dbReference>
<dbReference type="InterPro" id="IPR036390">
    <property type="entry name" value="WH_DNA-bd_sf"/>
</dbReference>
<dbReference type="OrthoDB" id="9815654at2"/>
<name>A0A5D3KDJ6_9BRAD</name>
<dbReference type="InterPro" id="IPR000524">
    <property type="entry name" value="Tscrpt_reg_HTH_GntR"/>
</dbReference>
<feature type="domain" description="HTH gntR-type" evidence="4">
    <location>
        <begin position="11"/>
        <end position="78"/>
    </location>
</feature>
<dbReference type="SUPFAM" id="SSF48008">
    <property type="entry name" value="GntR ligand-binding domain-like"/>
    <property type="match status" value="1"/>
</dbReference>